<organism evidence="2 3">
    <name type="scientific">Lacticaseibacillus pabuli</name>
    <dbReference type="NCBI Taxonomy" id="3025672"/>
    <lineage>
        <taxon>Bacteria</taxon>
        <taxon>Bacillati</taxon>
        <taxon>Bacillota</taxon>
        <taxon>Bacilli</taxon>
        <taxon>Lactobacillales</taxon>
        <taxon>Lactobacillaceae</taxon>
        <taxon>Lacticaseibacillus</taxon>
    </lineage>
</organism>
<keyword evidence="1" id="KW-1133">Transmembrane helix</keyword>
<evidence type="ECO:0000313" key="2">
    <source>
        <dbReference type="EMBL" id="WDF83655.1"/>
    </source>
</evidence>
<name>A0ABY7WU25_9LACO</name>
<dbReference type="EMBL" id="CP117884">
    <property type="protein sequence ID" value="WDF83655.1"/>
    <property type="molecule type" value="Genomic_DNA"/>
</dbReference>
<reference evidence="2 3" key="1">
    <citation type="submission" date="2023-02" db="EMBL/GenBank/DDBJ databases">
        <title>Genome sequence of Lacticaseibacillus sp. KACC 23028.</title>
        <authorList>
            <person name="Kim S."/>
            <person name="Heo J."/>
            <person name="Kwon S.-W."/>
        </authorList>
    </citation>
    <scope>NUCLEOTIDE SEQUENCE [LARGE SCALE GENOMIC DNA]</scope>
    <source>
        <strain evidence="2 3">KACC 23028</strain>
    </source>
</reference>
<evidence type="ECO:0000256" key="1">
    <source>
        <dbReference type="SAM" id="Phobius"/>
    </source>
</evidence>
<dbReference type="RefSeq" id="WP_274261953.1">
    <property type="nucleotide sequence ID" value="NZ_CP117884.1"/>
</dbReference>
<evidence type="ECO:0000313" key="3">
    <source>
        <dbReference type="Proteomes" id="UP001220377"/>
    </source>
</evidence>
<dbReference type="Proteomes" id="UP001220377">
    <property type="component" value="Chromosome"/>
</dbReference>
<accession>A0ABY7WU25</accession>
<keyword evidence="1" id="KW-0472">Membrane</keyword>
<proteinExistence type="predicted"/>
<protein>
    <submittedName>
        <fullName evidence="2">Uncharacterized protein</fullName>
    </submittedName>
</protein>
<sequence length="45" mass="5098">MAKKRKRKAPDDAKVRTAKFVALAAWAVPATSLIDLIKFIIKRLF</sequence>
<feature type="transmembrane region" description="Helical" evidence="1">
    <location>
        <begin position="20"/>
        <end position="41"/>
    </location>
</feature>
<keyword evidence="3" id="KW-1185">Reference proteome</keyword>
<gene>
    <name evidence="2" type="ORF">PQ472_05305</name>
</gene>
<keyword evidence="1" id="KW-0812">Transmembrane</keyword>